<dbReference type="STRING" id="1915.SLINC_7337"/>
<dbReference type="Pfam" id="PF19965">
    <property type="entry name" value="VMAP-M2"/>
    <property type="match status" value="1"/>
</dbReference>
<organism evidence="1 2">
    <name type="scientific">Streptomyces lincolnensis</name>
    <dbReference type="NCBI Taxonomy" id="1915"/>
    <lineage>
        <taxon>Bacteria</taxon>
        <taxon>Bacillati</taxon>
        <taxon>Actinomycetota</taxon>
        <taxon>Actinomycetes</taxon>
        <taxon>Kitasatosporales</taxon>
        <taxon>Streptomycetaceae</taxon>
        <taxon>Streptomyces</taxon>
    </lineage>
</organism>
<gene>
    <name evidence="1" type="ORF">SLINC_7337</name>
</gene>
<dbReference type="Proteomes" id="UP000092598">
    <property type="component" value="Chromosome"/>
</dbReference>
<reference evidence="1 2" key="1">
    <citation type="submission" date="2016-07" db="EMBL/GenBank/DDBJ databases">
        <title>Enhancement of antibiotic productionsby engineered nitrateutilization in actinobacteria.</title>
        <authorList>
            <person name="Meng S.C."/>
        </authorList>
    </citation>
    <scope>NUCLEOTIDE SEQUENCE [LARGE SCALE GENOMIC DNA]</scope>
    <source>
        <strain evidence="1 2">NRRL 2936</strain>
    </source>
</reference>
<name>A0A1B1MLS2_STRLN</name>
<dbReference type="AlphaFoldDB" id="A0A1B1MLS2"/>
<evidence type="ECO:0000313" key="2">
    <source>
        <dbReference type="Proteomes" id="UP000092598"/>
    </source>
</evidence>
<accession>A0A1B1MLS2</accession>
<sequence>MTPSSTPRHLLVIAPQCQDLGPLDGLEDVADSLHAALLERWVGDCEEPPPGICSLLSGPDVMQTQVEKAVRDAAERAGEAGAVLVLAFLGHGTTLGDVPRLSFMASDSRQDTPTTVVNLGDLLTQALDTPGVEGVVAVVDVCRAGGATPDLAQHDAGVRQGMTRLSLLMSVGVTEDAHGLAFSRGLVRVLREGVPGAGEFLSADVVCVAVNAAVHTAARFVVADGAPVGPRPWLARNTRHRTGGGSLLGPLGEEELRWALEPLGETAPPGPWVTVADLERIRQTLRGPAAHPHALAYATRVLDRLSDTVRTTDLLRTWPGAPLTSDRLRGAFRAAAGRAAPRTSGGELLRDCVEFLRLRAPRTGTGSMAPLAAFVAALATEDGLDCTTPRLSGWATALDAGVELNDAFAAQALRNAEGRLRLVISLHAAVADDWPETLQVWLLDRDTSLAREEFDCSPTQSGVEERFADVLRWATRQARCAGAQLKRVDIAAPAPLLARWRPEETRLGTRLGVRYDIVLRWSERLYPQAHLGWINDLARERLAAMKSDAGAPLDWLDEEETGRAEELTAKLEDGWYERALALSHRPDRLEEVLEPLLAFAPIVLWPHAPGSLPPASRAGVERHWDRLPGEFSAAYRTAWRHGAERDGAADGHCDLALLRSVWLDEEWLDFCDWFDNDLADGESTV</sequence>
<dbReference type="InterPro" id="IPR045446">
    <property type="entry name" value="VMAP-M2"/>
</dbReference>
<proteinExistence type="predicted"/>
<dbReference type="RefSeq" id="WP_067443112.1">
    <property type="nucleotide sequence ID" value="NZ_CP016438.1"/>
</dbReference>
<protein>
    <submittedName>
        <fullName evidence="1">Uncharacterized protein</fullName>
    </submittedName>
</protein>
<dbReference type="EMBL" id="CP016438">
    <property type="protein sequence ID" value="ANS69561.1"/>
    <property type="molecule type" value="Genomic_DNA"/>
</dbReference>
<dbReference type="PATRIC" id="fig|1915.4.peg.8076"/>
<dbReference type="OrthoDB" id="3904028at2"/>
<keyword evidence="2" id="KW-1185">Reference proteome</keyword>
<dbReference type="KEGG" id="sls:SLINC_7337"/>
<evidence type="ECO:0000313" key="1">
    <source>
        <dbReference type="EMBL" id="ANS69561.1"/>
    </source>
</evidence>